<keyword evidence="7 10" id="KW-0072">Autophagy</keyword>
<dbReference type="GO" id="GO:0000422">
    <property type="term" value="P:autophagy of mitochondrion"/>
    <property type="evidence" value="ECO:0007669"/>
    <property type="project" value="TreeGrafter"/>
</dbReference>
<dbReference type="PANTHER" id="PTHR13038">
    <property type="entry name" value="APG9 AUTOPHAGY 9"/>
    <property type="match status" value="1"/>
</dbReference>
<dbReference type="OMA" id="FHHAPVE"/>
<dbReference type="GO" id="GO:0034045">
    <property type="term" value="C:phagophore assembly site membrane"/>
    <property type="evidence" value="ECO:0007669"/>
    <property type="project" value="UniProtKB-SubCell"/>
</dbReference>
<evidence type="ECO:0000256" key="3">
    <source>
        <dbReference type="ARBA" id="ARBA00018074"/>
    </source>
</evidence>
<comment type="subcellular location">
    <subcellularLocation>
        <location evidence="1 10">Preautophagosomal structure membrane</location>
        <topology evidence="1 10">Multi-pass membrane protein</topology>
    </subcellularLocation>
</comment>
<comment type="caution">
    <text evidence="10">Lacks conserved residue(s) required for the propagation of feature annotation.</text>
</comment>
<feature type="region of interest" description="Disordered" evidence="11">
    <location>
        <begin position="739"/>
        <end position="761"/>
    </location>
</feature>
<keyword evidence="8 10" id="KW-0445">Lipid transport</keyword>
<keyword evidence="9 10" id="KW-0472">Membrane</keyword>
<accession>A0A9Q0RSU3</accession>
<dbReference type="InterPro" id="IPR007241">
    <property type="entry name" value="Autophagy-rel_prot_9"/>
</dbReference>
<dbReference type="GO" id="GO:0006869">
    <property type="term" value="P:lipid transport"/>
    <property type="evidence" value="ECO:0007669"/>
    <property type="project" value="UniProtKB-KW"/>
</dbReference>
<evidence type="ECO:0000256" key="11">
    <source>
        <dbReference type="SAM" id="MobiDB-lite"/>
    </source>
</evidence>
<proteinExistence type="inferred from homology"/>
<keyword evidence="13" id="KW-1185">Reference proteome</keyword>
<keyword evidence="6 10" id="KW-1133">Transmembrane helix</keyword>
<protein>
    <recommendedName>
        <fullName evidence="3 10">Autophagy-related protein 9</fullName>
    </recommendedName>
</protein>
<dbReference type="EMBL" id="JAPWDV010000001">
    <property type="protein sequence ID" value="KAJ6225156.1"/>
    <property type="molecule type" value="Genomic_DNA"/>
</dbReference>
<evidence type="ECO:0000256" key="6">
    <source>
        <dbReference type="ARBA" id="ARBA00022989"/>
    </source>
</evidence>
<dbReference type="Proteomes" id="UP001142055">
    <property type="component" value="Chromosome 1"/>
</dbReference>
<comment type="similarity">
    <text evidence="2 10">Belongs to the ATG9 family.</text>
</comment>
<evidence type="ECO:0000256" key="4">
    <source>
        <dbReference type="ARBA" id="ARBA00022448"/>
    </source>
</evidence>
<evidence type="ECO:0000313" key="13">
    <source>
        <dbReference type="Proteomes" id="UP001142055"/>
    </source>
</evidence>
<feature type="transmembrane region" description="Helical" evidence="10">
    <location>
        <begin position="393"/>
        <end position="413"/>
    </location>
</feature>
<evidence type="ECO:0000256" key="5">
    <source>
        <dbReference type="ARBA" id="ARBA00022692"/>
    </source>
</evidence>
<comment type="caution">
    <text evidence="12">The sequence shown here is derived from an EMBL/GenBank/DDBJ whole genome shotgun (WGS) entry which is preliminary data.</text>
</comment>
<feature type="transmembrane region" description="Helical" evidence="10">
    <location>
        <begin position="100"/>
        <end position="119"/>
    </location>
</feature>
<evidence type="ECO:0000256" key="7">
    <source>
        <dbReference type="ARBA" id="ARBA00023006"/>
    </source>
</evidence>
<evidence type="ECO:0000313" key="12">
    <source>
        <dbReference type="EMBL" id="KAJ6225156.1"/>
    </source>
</evidence>
<dbReference type="GO" id="GO:0005776">
    <property type="term" value="C:autophagosome"/>
    <property type="evidence" value="ECO:0007669"/>
    <property type="project" value="TreeGrafter"/>
</dbReference>
<comment type="function">
    <text evidence="10">Phospholipid scramblase involved in autophagy. Cycles between the preautophagosomal structure/phagophore assembly site (PAS) and the cytoplasmic vesicle pool and supplies membrane for the growing autophagosome. Lipid scramblase activity plays a key role in preautophagosomal structure/phagophore assembly by distributing the phospholipids that arrive through ATG2 from the cytoplasmic to the luminal leaflet of the bilayer, thereby driving autophagosomal membrane expansion.</text>
</comment>
<evidence type="ECO:0000256" key="2">
    <source>
        <dbReference type="ARBA" id="ARBA00006185"/>
    </source>
</evidence>
<feature type="transmembrane region" description="Helical" evidence="10">
    <location>
        <begin position="425"/>
        <end position="443"/>
    </location>
</feature>
<evidence type="ECO:0000256" key="8">
    <source>
        <dbReference type="ARBA" id="ARBA00023055"/>
    </source>
</evidence>
<dbReference type="AlphaFoldDB" id="A0A9Q0RSU3"/>
<dbReference type="GO" id="GO:0034497">
    <property type="term" value="P:protein localization to phagophore assembly site"/>
    <property type="evidence" value="ECO:0007669"/>
    <property type="project" value="TreeGrafter"/>
</dbReference>
<keyword evidence="4 10" id="KW-0813">Transport</keyword>
<feature type="transmembrane region" description="Helical" evidence="10">
    <location>
        <begin position="304"/>
        <end position="332"/>
    </location>
</feature>
<name>A0A9Q0RSU3_BLOTA</name>
<dbReference type="PANTHER" id="PTHR13038:SF10">
    <property type="entry name" value="AUTOPHAGY-RELATED PROTEIN 9"/>
    <property type="match status" value="1"/>
</dbReference>
<evidence type="ECO:0000256" key="9">
    <source>
        <dbReference type="ARBA" id="ARBA00023136"/>
    </source>
</evidence>
<dbReference type="GO" id="GO:0034727">
    <property type="term" value="P:piecemeal microautophagy of the nucleus"/>
    <property type="evidence" value="ECO:0007669"/>
    <property type="project" value="TreeGrafter"/>
</dbReference>
<dbReference type="Pfam" id="PF04109">
    <property type="entry name" value="ATG9"/>
    <property type="match status" value="1"/>
</dbReference>
<reference evidence="12" key="1">
    <citation type="submission" date="2022-12" db="EMBL/GenBank/DDBJ databases">
        <title>Genome assemblies of Blomia tropicalis.</title>
        <authorList>
            <person name="Cui Y."/>
        </authorList>
    </citation>
    <scope>NUCLEOTIDE SEQUENCE</scope>
    <source>
        <tissue evidence="12">Adult mites</tissue>
    </source>
</reference>
<keyword evidence="5 10" id="KW-0812">Transmembrane</keyword>
<evidence type="ECO:0000256" key="10">
    <source>
        <dbReference type="RuleBase" id="RU364027"/>
    </source>
</evidence>
<sequence>MSTSLNSIPMSNTKSQFNKVPTNRESLGVPNAGYQSFTDIGDPYQNPHLFVHVPSGNRISKPWQPYIGDLDDFFERIYYYFIRSGYACIIWRRILELSQIIFMIGFTFFLLHLVDYGILFKNKLPPRINNTSTQPIKITINDCLIPLSEVNIPSYEVILLVFAGAYWAIKCCETILSVRDYFAIRAFFIEVLQIHDPSVYTWQEVQSRLISNQSQCLIREGHLDELVIHNRLLRRTNYMLALINKGVLPIYFKFPILGEVIYLSRGLEFNLELLLFRGMFSLFEKNWKLRDEVKLDRIECARRFATRCLVLGIINIILLPFILVWHLLYALYTNIEAFKRDPTIFCLRTWSRYGLWFTRHFNELDHELEQRLNRAHRPATRYMDSFTSPLMTVFARFFMFIAATMLSALFLLTVWDEDVITVEHVLTIVTGLGGVIALSRAFLPDSEPKRYTQAELDAAIVQHIHYRAHHHPAHTIQARNAMSNIFVYKSTTIIEELLSPIITPFILIRHLRARSLEIVDFFRVYTLDLADIGDVCSFSQFNFQQNGHRIFNDPTMSNKKHDDSVGVSATSVGQKAEVLPDEPHTTRNGKLELSLINFKLTNPNWQPADNGQAQFIERFTRQSNYDPMVPSLAHLNEMANSHSTIGGGDNLQINQPLTQSMLMKTSQPHSSSMQLSMDRSAGGNVKLSEDFAFASKRRRLLQLRLTSMFSEKEERDNEMALSSLLFHQMISDNLVQTDDPNPNMASSVSGATSTIGVSVSTNRRTRISESIPLLHPSVSGRDESIDQ</sequence>
<evidence type="ECO:0000256" key="1">
    <source>
        <dbReference type="ARBA" id="ARBA00004511"/>
    </source>
</evidence>
<gene>
    <name evidence="12" type="ORF">RDWZM_003701</name>
</gene>
<organism evidence="12 13">
    <name type="scientific">Blomia tropicalis</name>
    <name type="common">Mite</name>
    <dbReference type="NCBI Taxonomy" id="40697"/>
    <lineage>
        <taxon>Eukaryota</taxon>
        <taxon>Metazoa</taxon>
        <taxon>Ecdysozoa</taxon>
        <taxon>Arthropoda</taxon>
        <taxon>Chelicerata</taxon>
        <taxon>Arachnida</taxon>
        <taxon>Acari</taxon>
        <taxon>Acariformes</taxon>
        <taxon>Sarcoptiformes</taxon>
        <taxon>Astigmata</taxon>
        <taxon>Glycyphagoidea</taxon>
        <taxon>Echimyopodidae</taxon>
        <taxon>Blomia</taxon>
    </lineage>
</organism>
<dbReference type="GO" id="GO:0061709">
    <property type="term" value="P:reticulophagy"/>
    <property type="evidence" value="ECO:0007669"/>
    <property type="project" value="TreeGrafter"/>
</dbReference>